<dbReference type="WBParaSite" id="L893_g118.t1">
    <property type="protein sequence ID" value="L893_g118.t1"/>
    <property type="gene ID" value="L893_g118"/>
</dbReference>
<keyword evidence="2" id="KW-1185">Reference proteome</keyword>
<proteinExistence type="predicted"/>
<feature type="compositionally biased region" description="Basic and acidic residues" evidence="1">
    <location>
        <begin position="79"/>
        <end position="88"/>
    </location>
</feature>
<protein>
    <submittedName>
        <fullName evidence="3">Uncharacterized protein</fullName>
    </submittedName>
</protein>
<sequence length="184" mass="20643">MELRHFSGKCAKTVWYFRSHPPGLSRKHSLNQHIPSASHALMSIPRTRHSALLPLFTLYRHCSHAQTCKQPFPLQRSNFNERRPKDTAGNRSRSTVPLCFDGREGSLFTAADADDPLHHCPDKGAGTNWSGRDFTAVETMAGRRHTGVCGQSVGETRWKGLKAGDTFPIPGPFWRTDIRRLKPG</sequence>
<evidence type="ECO:0000313" key="2">
    <source>
        <dbReference type="Proteomes" id="UP000095287"/>
    </source>
</evidence>
<evidence type="ECO:0000313" key="3">
    <source>
        <dbReference type="WBParaSite" id="L893_g118.t1"/>
    </source>
</evidence>
<dbReference type="Proteomes" id="UP000095287">
    <property type="component" value="Unplaced"/>
</dbReference>
<evidence type="ECO:0000256" key="1">
    <source>
        <dbReference type="SAM" id="MobiDB-lite"/>
    </source>
</evidence>
<organism evidence="2 3">
    <name type="scientific">Steinernema glaseri</name>
    <dbReference type="NCBI Taxonomy" id="37863"/>
    <lineage>
        <taxon>Eukaryota</taxon>
        <taxon>Metazoa</taxon>
        <taxon>Ecdysozoa</taxon>
        <taxon>Nematoda</taxon>
        <taxon>Chromadorea</taxon>
        <taxon>Rhabditida</taxon>
        <taxon>Tylenchina</taxon>
        <taxon>Panagrolaimomorpha</taxon>
        <taxon>Strongyloidoidea</taxon>
        <taxon>Steinernematidae</taxon>
        <taxon>Steinernema</taxon>
    </lineage>
</organism>
<feature type="region of interest" description="Disordered" evidence="1">
    <location>
        <begin position="75"/>
        <end position="95"/>
    </location>
</feature>
<accession>A0A1I7Y1K1</accession>
<reference evidence="3" key="1">
    <citation type="submission" date="2016-11" db="UniProtKB">
        <authorList>
            <consortium name="WormBaseParasite"/>
        </authorList>
    </citation>
    <scope>IDENTIFICATION</scope>
</reference>
<name>A0A1I7Y1K1_9BILA</name>
<dbReference type="AlphaFoldDB" id="A0A1I7Y1K1"/>